<evidence type="ECO:0000256" key="4">
    <source>
        <dbReference type="ARBA" id="ARBA00022771"/>
    </source>
</evidence>
<accession>K7EX32</accession>
<dbReference type="PANTHER" id="PTHR14003:SF23">
    <property type="entry name" value="ZINC FINGER PROTEIN 143"/>
    <property type="match status" value="1"/>
</dbReference>
<dbReference type="GO" id="GO:0000978">
    <property type="term" value="F:RNA polymerase II cis-regulatory region sequence-specific DNA binding"/>
    <property type="evidence" value="ECO:0007669"/>
    <property type="project" value="TreeGrafter"/>
</dbReference>
<dbReference type="eggNOG" id="KOG1721">
    <property type="taxonomic scope" value="Eukaryota"/>
</dbReference>
<evidence type="ECO:0000256" key="10">
    <source>
        <dbReference type="PROSITE-ProRule" id="PRU00042"/>
    </source>
</evidence>
<feature type="compositionally biased region" description="Basic and acidic residues" evidence="11">
    <location>
        <begin position="16"/>
        <end position="28"/>
    </location>
</feature>
<dbReference type="FunFam" id="3.30.160.60:FF:000029">
    <property type="entry name" value="GLI family zinc finger 4"/>
    <property type="match status" value="1"/>
</dbReference>
<sequence>MGCYWEDLKGMFPRNLSRERPVSQHNPEKQQGNHTEEGQGKSSYWTRGVKTNTETVKLKIPCERSYMGEKPFKCSDCGKSFNRRSRFVIHRRAYRGEKPFYCSDCGESFSQNSNLVTHRRTHTGERPFNCSDCGKCFSQSSNLVRHKRIHTGENPFNCSDSRKSCKERSDLLKHRRAHTGERAFSCSECGEKLQSKVKSCETWKNPHMGETLQLL</sequence>
<evidence type="ECO:0000256" key="5">
    <source>
        <dbReference type="ARBA" id="ARBA00022833"/>
    </source>
</evidence>
<evidence type="ECO:0000313" key="14">
    <source>
        <dbReference type="Proteomes" id="UP000007267"/>
    </source>
</evidence>
<dbReference type="OMA" id="IPCERSY"/>
<dbReference type="InterPro" id="IPR036236">
    <property type="entry name" value="Znf_C2H2_sf"/>
</dbReference>
<dbReference type="FunFam" id="3.30.160.60:FF:002716">
    <property type="entry name" value="Zinc finger protein 212"/>
    <property type="match status" value="1"/>
</dbReference>
<proteinExistence type="predicted"/>
<evidence type="ECO:0000256" key="2">
    <source>
        <dbReference type="ARBA" id="ARBA00022723"/>
    </source>
</evidence>
<feature type="domain" description="C2H2-type" evidence="12">
    <location>
        <begin position="156"/>
        <end position="183"/>
    </location>
</feature>
<dbReference type="Pfam" id="PF00096">
    <property type="entry name" value="zf-C2H2"/>
    <property type="match status" value="3"/>
</dbReference>
<dbReference type="Gene3D" id="3.30.160.60">
    <property type="entry name" value="Classic Zinc Finger"/>
    <property type="match status" value="4"/>
</dbReference>
<dbReference type="PROSITE" id="PS00028">
    <property type="entry name" value="ZINC_FINGER_C2H2_1"/>
    <property type="match status" value="2"/>
</dbReference>
<dbReference type="Ensembl" id="ENSPSIT00000000342.1">
    <property type="protein sequence ID" value="ENSPSIP00000000342.1"/>
    <property type="gene ID" value="ENSPSIG00000000342.1"/>
</dbReference>
<evidence type="ECO:0000256" key="9">
    <source>
        <dbReference type="ARBA" id="ARBA00023242"/>
    </source>
</evidence>
<keyword evidence="3" id="KW-0677">Repeat</keyword>
<comment type="subcellular location">
    <subcellularLocation>
        <location evidence="1">Nucleus</location>
    </subcellularLocation>
</comment>
<dbReference type="PROSITE" id="PS50157">
    <property type="entry name" value="ZINC_FINGER_C2H2_2"/>
    <property type="match status" value="4"/>
</dbReference>
<dbReference type="AlphaFoldDB" id="K7EX32"/>
<evidence type="ECO:0000256" key="11">
    <source>
        <dbReference type="SAM" id="MobiDB-lite"/>
    </source>
</evidence>
<keyword evidence="2" id="KW-0479">Metal-binding</keyword>
<dbReference type="SMART" id="SM00355">
    <property type="entry name" value="ZnF_C2H2"/>
    <property type="match status" value="4"/>
</dbReference>
<dbReference type="GO" id="GO:0008270">
    <property type="term" value="F:zinc ion binding"/>
    <property type="evidence" value="ECO:0007669"/>
    <property type="project" value="UniProtKB-KW"/>
</dbReference>
<evidence type="ECO:0000256" key="7">
    <source>
        <dbReference type="ARBA" id="ARBA00023125"/>
    </source>
</evidence>
<dbReference type="EMBL" id="AGCU01155572">
    <property type="status" value="NOT_ANNOTATED_CDS"/>
    <property type="molecule type" value="Genomic_DNA"/>
</dbReference>
<keyword evidence="9" id="KW-0539">Nucleus</keyword>
<dbReference type="HOGENOM" id="CLU_002678_2_1_1"/>
<feature type="region of interest" description="Disordered" evidence="11">
    <location>
        <begin position="15"/>
        <end position="48"/>
    </location>
</feature>
<reference evidence="13" key="4">
    <citation type="submission" date="2025-09" db="UniProtKB">
        <authorList>
            <consortium name="Ensembl"/>
        </authorList>
    </citation>
    <scope>IDENTIFICATION</scope>
</reference>
<feature type="domain" description="C2H2-type" evidence="12">
    <location>
        <begin position="100"/>
        <end position="127"/>
    </location>
</feature>
<evidence type="ECO:0000313" key="13">
    <source>
        <dbReference type="Ensembl" id="ENSPSIP00000000342.1"/>
    </source>
</evidence>
<evidence type="ECO:0000256" key="1">
    <source>
        <dbReference type="ARBA" id="ARBA00004123"/>
    </source>
</evidence>
<dbReference type="PANTHER" id="PTHR14003">
    <property type="entry name" value="TRANSCRIPTIONAL REPRESSOR PROTEIN YY"/>
    <property type="match status" value="1"/>
</dbReference>
<evidence type="ECO:0000256" key="8">
    <source>
        <dbReference type="ARBA" id="ARBA00023163"/>
    </source>
</evidence>
<evidence type="ECO:0000259" key="12">
    <source>
        <dbReference type="PROSITE" id="PS50157"/>
    </source>
</evidence>
<dbReference type="InterPro" id="IPR013087">
    <property type="entry name" value="Znf_C2H2_type"/>
</dbReference>
<dbReference type="GO" id="GO:0000981">
    <property type="term" value="F:DNA-binding transcription factor activity, RNA polymerase II-specific"/>
    <property type="evidence" value="ECO:0007669"/>
    <property type="project" value="TreeGrafter"/>
</dbReference>
<organism evidence="13 14">
    <name type="scientific">Pelodiscus sinensis</name>
    <name type="common">Chinese softshell turtle</name>
    <name type="synonym">Trionyx sinensis</name>
    <dbReference type="NCBI Taxonomy" id="13735"/>
    <lineage>
        <taxon>Eukaryota</taxon>
        <taxon>Metazoa</taxon>
        <taxon>Chordata</taxon>
        <taxon>Craniata</taxon>
        <taxon>Vertebrata</taxon>
        <taxon>Euteleostomi</taxon>
        <taxon>Archelosauria</taxon>
        <taxon>Testudinata</taxon>
        <taxon>Testudines</taxon>
        <taxon>Cryptodira</taxon>
        <taxon>Trionychia</taxon>
        <taxon>Trionychidae</taxon>
        <taxon>Pelodiscus</taxon>
    </lineage>
</organism>
<reference evidence="14" key="1">
    <citation type="submission" date="2011-10" db="EMBL/GenBank/DDBJ databases">
        <authorList>
            <consortium name="Soft-shell Turtle Genome Consortium"/>
        </authorList>
    </citation>
    <scope>NUCLEOTIDE SEQUENCE [LARGE SCALE GENOMIC DNA]</scope>
    <source>
        <strain evidence="14">Daiwa-1</strain>
    </source>
</reference>
<keyword evidence="5" id="KW-0862">Zinc</keyword>
<reference evidence="14" key="2">
    <citation type="journal article" date="2013" name="Nat. Genet.">
        <title>The draft genomes of soft-shell turtle and green sea turtle yield insights into the development and evolution of the turtle-specific body plan.</title>
        <authorList>
            <person name="Wang Z."/>
            <person name="Pascual-Anaya J."/>
            <person name="Zadissa A."/>
            <person name="Li W."/>
            <person name="Niimura Y."/>
            <person name="Huang Z."/>
            <person name="Li C."/>
            <person name="White S."/>
            <person name="Xiong Z."/>
            <person name="Fang D."/>
            <person name="Wang B."/>
            <person name="Ming Y."/>
            <person name="Chen Y."/>
            <person name="Zheng Y."/>
            <person name="Kuraku S."/>
            <person name="Pignatelli M."/>
            <person name="Herrero J."/>
            <person name="Beal K."/>
            <person name="Nozawa M."/>
            <person name="Li Q."/>
            <person name="Wang J."/>
            <person name="Zhang H."/>
            <person name="Yu L."/>
            <person name="Shigenobu S."/>
            <person name="Wang J."/>
            <person name="Liu J."/>
            <person name="Flicek P."/>
            <person name="Searle S."/>
            <person name="Wang J."/>
            <person name="Kuratani S."/>
            <person name="Yin Y."/>
            <person name="Aken B."/>
            <person name="Zhang G."/>
            <person name="Irie N."/>
        </authorList>
    </citation>
    <scope>NUCLEOTIDE SEQUENCE [LARGE SCALE GENOMIC DNA]</scope>
    <source>
        <strain evidence="14">Daiwa-1</strain>
    </source>
</reference>
<dbReference type="GO" id="GO:0005667">
    <property type="term" value="C:transcription regulator complex"/>
    <property type="evidence" value="ECO:0007669"/>
    <property type="project" value="TreeGrafter"/>
</dbReference>
<dbReference type="FunFam" id="3.30.160.60:FF:000100">
    <property type="entry name" value="Zinc finger 45-like"/>
    <property type="match status" value="1"/>
</dbReference>
<protein>
    <recommendedName>
        <fullName evidence="12">C2H2-type domain-containing protein</fullName>
    </recommendedName>
</protein>
<reference evidence="13" key="3">
    <citation type="submission" date="2025-08" db="UniProtKB">
        <authorList>
            <consortium name="Ensembl"/>
        </authorList>
    </citation>
    <scope>IDENTIFICATION</scope>
</reference>
<name>K7EX32_PELSI</name>
<evidence type="ECO:0000256" key="3">
    <source>
        <dbReference type="ARBA" id="ARBA00022737"/>
    </source>
</evidence>
<dbReference type="SUPFAM" id="SSF57667">
    <property type="entry name" value="beta-beta-alpha zinc fingers"/>
    <property type="match status" value="3"/>
</dbReference>
<evidence type="ECO:0000256" key="6">
    <source>
        <dbReference type="ARBA" id="ARBA00023015"/>
    </source>
</evidence>
<dbReference type="GO" id="GO:0000785">
    <property type="term" value="C:chromatin"/>
    <property type="evidence" value="ECO:0007669"/>
    <property type="project" value="TreeGrafter"/>
</dbReference>
<dbReference type="GO" id="GO:0031519">
    <property type="term" value="C:PcG protein complex"/>
    <property type="evidence" value="ECO:0007669"/>
    <property type="project" value="TreeGrafter"/>
</dbReference>
<dbReference type="FunFam" id="3.30.160.60:FF:000358">
    <property type="entry name" value="zinc finger protein 24"/>
    <property type="match status" value="1"/>
</dbReference>
<keyword evidence="8" id="KW-0804">Transcription</keyword>
<keyword evidence="6" id="KW-0805">Transcription regulation</keyword>
<feature type="domain" description="C2H2-type" evidence="12">
    <location>
        <begin position="72"/>
        <end position="99"/>
    </location>
</feature>
<keyword evidence="14" id="KW-1185">Reference proteome</keyword>
<dbReference type="Proteomes" id="UP000007267">
    <property type="component" value="Unassembled WGS sequence"/>
</dbReference>
<keyword evidence="4 10" id="KW-0863">Zinc-finger</keyword>
<dbReference type="GeneTree" id="ENSGT01150000286939"/>
<feature type="domain" description="C2H2-type" evidence="12">
    <location>
        <begin position="128"/>
        <end position="155"/>
    </location>
</feature>
<keyword evidence="7" id="KW-0238">DNA-binding</keyword>